<gene>
    <name evidence="2" type="ORF">JP39_08220</name>
</gene>
<proteinExistence type="predicted"/>
<dbReference type="AlphaFoldDB" id="A0A0K2LDJ7"/>
<dbReference type="STRING" id="1074467.JP39_08220"/>
<dbReference type="EMBL" id="CP012559">
    <property type="protein sequence ID" value="ALB29340.1"/>
    <property type="molecule type" value="Genomic_DNA"/>
</dbReference>
<name>A0A0K2LDJ7_9LACO</name>
<dbReference type="KEGG" id="lhi:JP39_08220"/>
<dbReference type="Pfam" id="PF06054">
    <property type="entry name" value="CoiA_nuc"/>
    <property type="match status" value="1"/>
</dbReference>
<reference evidence="2 3" key="1">
    <citation type="submission" date="2015-08" db="EMBL/GenBank/DDBJ databases">
        <title>Genomic sequence of Lactobacillus heilongjiangensis DSM 28069, isolated from Chinese traditional pickle.</title>
        <authorList>
            <person name="Jiang X."/>
            <person name="Zheng B."/>
            <person name="Cheng H."/>
        </authorList>
    </citation>
    <scope>NUCLEOTIDE SEQUENCE [LARGE SCALE GENOMIC DNA]</scope>
    <source>
        <strain evidence="2 3">DSM 28069</strain>
    </source>
</reference>
<keyword evidence="3" id="KW-1185">Reference proteome</keyword>
<feature type="domain" description="Competence protein CoiA nuclease-like" evidence="1">
    <location>
        <begin position="57"/>
        <end position="183"/>
    </location>
</feature>
<evidence type="ECO:0000313" key="3">
    <source>
        <dbReference type="Proteomes" id="UP000061546"/>
    </source>
</evidence>
<organism evidence="2 3">
    <name type="scientific">Companilactobacillus heilongjiangensis</name>
    <dbReference type="NCBI Taxonomy" id="1074467"/>
    <lineage>
        <taxon>Bacteria</taxon>
        <taxon>Bacillati</taxon>
        <taxon>Bacillota</taxon>
        <taxon>Bacilli</taxon>
        <taxon>Lactobacillales</taxon>
        <taxon>Lactobacillaceae</taxon>
        <taxon>Companilactobacillus</taxon>
    </lineage>
</organism>
<dbReference type="OrthoDB" id="3784230at2"/>
<accession>A0A0K2LDJ7</accession>
<evidence type="ECO:0000313" key="2">
    <source>
        <dbReference type="EMBL" id="ALB29340.1"/>
    </source>
</evidence>
<evidence type="ECO:0000259" key="1">
    <source>
        <dbReference type="Pfam" id="PF06054"/>
    </source>
</evidence>
<sequence length="292" mass="35020">MYAALDEEGTLIYAKEAIENRNYYCCHCDQLVQLILTDTRKYFRHTNKTANNINERLIHRKGKQLIIDELQKYNFESLESEYYLPEIKQRPDILINQKLIVEYQCAKIDENILSDRVDGYRKVGLRSIWILGEAYLDVQLRREHLKFIDYSENFGYYILMLDSLNQRFTLFHHVKFLGPFNKIFFQREIFEKGGLPDLFSYQPEEYPIKSQVMSAYLLKKLRKKNDPQAQWVKMNFYQQRNQTVESYLNKHVFTPQPPIYQLPIWQMVCGKKPKLLQQPLLDYAQIKKPPQP</sequence>
<dbReference type="InterPro" id="IPR010330">
    <property type="entry name" value="CoiA_nuc"/>
</dbReference>
<dbReference type="RefSeq" id="WP_041500559.1">
    <property type="nucleotide sequence ID" value="NZ_BJDV01000002.1"/>
</dbReference>
<dbReference type="Proteomes" id="UP000061546">
    <property type="component" value="Chromosome"/>
</dbReference>
<protein>
    <recommendedName>
        <fullName evidence="1">Competence protein CoiA nuclease-like domain-containing protein</fullName>
    </recommendedName>
</protein>